<dbReference type="GO" id="GO:0038023">
    <property type="term" value="F:signaling receptor activity"/>
    <property type="evidence" value="ECO:0007669"/>
    <property type="project" value="InterPro"/>
</dbReference>
<evidence type="ECO:0000256" key="10">
    <source>
        <dbReference type="ARBA" id="ARBA00023054"/>
    </source>
</evidence>
<evidence type="ECO:0000256" key="3">
    <source>
        <dbReference type="ARBA" id="ARBA00015895"/>
    </source>
</evidence>
<dbReference type="Gene3D" id="1.10.287.70">
    <property type="match status" value="1"/>
</dbReference>
<feature type="domain" description="Ionotropic glutamate receptor L-glutamate and glycine-binding" evidence="27">
    <location>
        <begin position="590"/>
        <end position="650"/>
    </location>
</feature>
<keyword evidence="6" id="KW-0597">Phosphoprotein</keyword>
<evidence type="ECO:0000256" key="14">
    <source>
        <dbReference type="ARBA" id="ARBA00023180"/>
    </source>
</evidence>
<evidence type="ECO:0000256" key="2">
    <source>
        <dbReference type="ARBA" id="ARBA00011106"/>
    </source>
</evidence>
<feature type="binding site" evidence="20">
    <location>
        <position position="666"/>
    </location>
    <ligand>
        <name>L-glutamate</name>
        <dbReference type="ChEBI" id="CHEBI:29985"/>
    </ligand>
</feature>
<evidence type="ECO:0000256" key="17">
    <source>
        <dbReference type="ARBA" id="ARBA00023303"/>
    </source>
</evidence>
<keyword evidence="15" id="KW-0628">Postsynaptic cell membrane</keyword>
<evidence type="ECO:0000256" key="11">
    <source>
        <dbReference type="ARBA" id="ARBA00023065"/>
    </source>
</evidence>
<dbReference type="AlphaFoldDB" id="A0A267H6S6"/>
<evidence type="ECO:0000256" key="12">
    <source>
        <dbReference type="ARBA" id="ARBA00023136"/>
    </source>
</evidence>
<evidence type="ECO:0000259" key="26">
    <source>
        <dbReference type="SMART" id="SM00079"/>
    </source>
</evidence>
<feature type="compositionally biased region" description="Basic residues" evidence="23">
    <location>
        <begin position="358"/>
        <end position="368"/>
    </location>
</feature>
<keyword evidence="14" id="KW-0325">Glycoprotein</keyword>
<dbReference type="Pfam" id="PF10562">
    <property type="entry name" value="CaM_bdg_C0"/>
    <property type="match status" value="1"/>
</dbReference>
<keyword evidence="16" id="KW-1071">Ligand-gated ion channel</keyword>
<evidence type="ECO:0000256" key="4">
    <source>
        <dbReference type="ARBA" id="ARBA00022448"/>
    </source>
</evidence>
<dbReference type="Gene3D" id="3.40.190.10">
    <property type="entry name" value="Periplasmic binding protein-like II"/>
    <property type="match status" value="2"/>
</dbReference>
<dbReference type="Pfam" id="PF00060">
    <property type="entry name" value="Lig_chan"/>
    <property type="match status" value="1"/>
</dbReference>
<feature type="disulfide bond" evidence="22">
    <location>
        <begin position="893"/>
        <end position="949"/>
    </location>
</feature>
<protein>
    <recommendedName>
        <fullName evidence="3">Glutamate [NMDA] receptor subunit 1</fullName>
    </recommendedName>
</protein>
<dbReference type="PRINTS" id="PR00177">
    <property type="entry name" value="NMDARECEPTOR"/>
</dbReference>
<evidence type="ECO:0000256" key="18">
    <source>
        <dbReference type="ARBA" id="ARBA00024675"/>
    </source>
</evidence>
<feature type="site" description="Interaction with the cone snail toxin Con-ikot-ikot" evidence="21">
    <location>
        <position position="839"/>
    </location>
</feature>
<name>A0A267H6S6_9PLAT</name>
<dbReference type="Pfam" id="PF10613">
    <property type="entry name" value="Lig_chan-Glu_bd"/>
    <property type="match status" value="1"/>
</dbReference>
<evidence type="ECO:0000313" key="29">
    <source>
        <dbReference type="Proteomes" id="UP000215902"/>
    </source>
</evidence>
<keyword evidence="12 24" id="KW-0472">Membrane</keyword>
<keyword evidence="4" id="KW-0813">Transport</keyword>
<dbReference type="GO" id="GO:0045211">
    <property type="term" value="C:postsynaptic membrane"/>
    <property type="evidence" value="ECO:0007669"/>
    <property type="project" value="UniProtKB-SubCell"/>
</dbReference>
<dbReference type="SUPFAM" id="SSF53850">
    <property type="entry name" value="Periplasmic binding protein-like II"/>
    <property type="match status" value="1"/>
</dbReference>
<evidence type="ECO:0000256" key="22">
    <source>
        <dbReference type="PIRSR" id="PIRSR601508-3"/>
    </source>
</evidence>
<evidence type="ECO:0000256" key="21">
    <source>
        <dbReference type="PIRSR" id="PIRSR601508-2"/>
    </source>
</evidence>
<dbReference type="SUPFAM" id="SSF81324">
    <property type="entry name" value="Voltage-gated potassium channels"/>
    <property type="match status" value="1"/>
</dbReference>
<evidence type="ECO:0000256" key="19">
    <source>
        <dbReference type="ARBA" id="ARBA00034100"/>
    </source>
</evidence>
<dbReference type="GO" id="GO:0015276">
    <property type="term" value="F:ligand-gated monoatomic ion channel activity"/>
    <property type="evidence" value="ECO:0007669"/>
    <property type="project" value="InterPro"/>
</dbReference>
<comment type="caution">
    <text evidence="28">The sequence shown here is derived from an EMBL/GenBank/DDBJ whole genome shotgun (WGS) entry which is preliminary data.</text>
</comment>
<accession>A0A267H6S6</accession>
<dbReference type="SMART" id="SM00079">
    <property type="entry name" value="PBPe"/>
    <property type="match status" value="1"/>
</dbReference>
<keyword evidence="17" id="KW-0407">Ion channel</keyword>
<dbReference type="Proteomes" id="UP000215902">
    <property type="component" value="Unassembled WGS sequence"/>
</dbReference>
<dbReference type="InterPro" id="IPR001828">
    <property type="entry name" value="ANF_lig-bd_rcpt"/>
</dbReference>
<evidence type="ECO:0000256" key="8">
    <source>
        <dbReference type="ARBA" id="ARBA00022989"/>
    </source>
</evidence>
<feature type="binding site" evidence="20">
    <location>
        <position position="659"/>
    </location>
    <ligand>
        <name>L-glutamate</name>
        <dbReference type="ChEBI" id="CHEBI:29985"/>
    </ligand>
</feature>
<dbReference type="Gene3D" id="3.40.50.2300">
    <property type="match status" value="2"/>
</dbReference>
<feature type="binding site" evidence="20">
    <location>
        <position position="661"/>
    </location>
    <ligand>
        <name>L-glutamate</name>
        <dbReference type="ChEBI" id="CHEBI:29985"/>
    </ligand>
</feature>
<keyword evidence="13" id="KW-0675">Receptor</keyword>
<feature type="transmembrane region" description="Helical" evidence="24">
    <location>
        <begin position="705"/>
        <end position="723"/>
    </location>
</feature>
<keyword evidence="9" id="KW-0770">Synapse</keyword>
<sequence length="1109" mass="121981">MPSCLLKVVFLELLIVIHHHLYYSQALKPSGKLVKVNFTVAALLSNEETLANFRNELRSQSGRRVSVGEDTVVEMTLSPLAEQVSATPLETAYQICDSVLSKTSRLFGVIVSHQHDRSEIGPLTASFTCSFYHIPLIGVTARDSSFSDKYSHSSFLRTVPPYSQQADGWAQLIAAFDWTQVVLIHSSDVEGRILLSRLETLSEQASSRFTISKAVELYDDDRNFTRVLEPVAKEQVRAILLYARKSEAVDVLLAARSLGMFAPDWGWLVSEQTLEGAMDLDSAAAGSSVLPQGVVGLRLSRGSERLHLIDAVRVMRTGIERLIEKRCRPDPSSDDCEELLKVNSPRSCSEKSGGSIFGRRRRRRRRSVRSIDDRRHRERRNIGSFRFNTRRYRRSYSWKDVGSALYESLVAVEFNDGATGRVAFDANGDRRHAVYQIVNADATGRLIQVGTYGVPITIDPAGPSAARPLPGVSIAAGRDAIGVGGYVSLLNVSMELVRWPGNMTYRRHMKDTCTPGGHGRCWRGVGRGGGGSREVAGAPFSFKRKTTLRVVTKLSKPFVLNRTKEANMSCMYNPNPVNFSGEVDCTWQDPNSGKVYEYCCFGYCIDLLRRLANSTPFNYNLYLVSDGTIGNKETVNGAVRWTGIVGDLSTGQADLAVAPMTITPERNLRVAFTKPFKYLGLTILVKRKPPTSSLGSFLQPFERTLWVLVGLSVHVVALVLYLLDRFSPLGRFKLARNQQGTDEEALNLSSAMWFAWGVLLNSGIGEGTPRSFSARVLGMVWAGFAMIIVASYTANLAAFLVLDRPGGHISGIDDVRLRNPGNNFTFATVKNSPVEEYFKRQLEYATMTRTMDQDKKKYYDVQSAIDSVRNEKLDAFIWDSARLNYEAAADEKCELMTAGDVFGRTGYGLAMPQDSPWIAEISQLVLNFHESGFMEKLDTRWILVNETNCKKANSSPATLGLTNMAGVFIMVAAGIVAGVFLIFIEIAYKRRRGLREKELELAKTAADRWRSNIEKRKILRRTLENEQHEEAATAGAIRRLTPSASAGGVGSGSGAGGGNSFGYGMGGGGGASFEPGAVEGAAAASAYNFRSPMVMANANNSSLDSKAIV</sequence>
<dbReference type="GO" id="GO:0043226">
    <property type="term" value="C:organelle"/>
    <property type="evidence" value="ECO:0007669"/>
    <property type="project" value="UniProtKB-ARBA"/>
</dbReference>
<feature type="signal peptide" evidence="25">
    <location>
        <begin position="1"/>
        <end position="26"/>
    </location>
</feature>
<dbReference type="InterPro" id="IPR001508">
    <property type="entry name" value="Iono_Glu_rcpt_met"/>
</dbReference>
<keyword evidence="7 24" id="KW-0812">Transmembrane</keyword>
<dbReference type="SMART" id="SM00918">
    <property type="entry name" value="Lig_chan-Glu_bd"/>
    <property type="match status" value="1"/>
</dbReference>
<evidence type="ECO:0000256" key="16">
    <source>
        <dbReference type="ARBA" id="ARBA00023286"/>
    </source>
</evidence>
<keyword evidence="8 24" id="KW-1133">Transmembrane helix</keyword>
<dbReference type="STRING" id="282301.A0A267H6S6"/>
<dbReference type="InterPro" id="IPR018882">
    <property type="entry name" value="CaM-bd_C0_NMDA_rcpt_NR1"/>
</dbReference>
<comment type="subcellular location">
    <subcellularLocation>
        <location evidence="1">Cell membrane</location>
        <topology evidence="1">Multi-pass membrane protein</topology>
    </subcellularLocation>
    <subcellularLocation>
        <location evidence="19">Postsynaptic cell membrane</location>
    </subcellularLocation>
</comment>
<dbReference type="EMBL" id="NIVC01000019">
    <property type="protein sequence ID" value="PAA93976.1"/>
    <property type="molecule type" value="Genomic_DNA"/>
</dbReference>
<evidence type="ECO:0000256" key="6">
    <source>
        <dbReference type="ARBA" id="ARBA00022553"/>
    </source>
</evidence>
<evidence type="ECO:0000256" key="24">
    <source>
        <dbReference type="SAM" id="Phobius"/>
    </source>
</evidence>
<comment type="function">
    <text evidence="18">NMDA receptor subtype of glutamate-gated ion channels with high calcium permeability and voltage-dependent sensitivity to magnesium. Mediated by glycine. This protein plays a key role in synaptic plasticity, synaptogenesis, excitotoxicity, memory acquisition and learning. It mediates neuronal functions in glutamate neurotransmission. Is involved in the cell surface targeting of NMDA receptors. Plays a role in associative learning and in long-term memory consolidation.</text>
</comment>
<feature type="transmembrane region" description="Helical" evidence="24">
    <location>
        <begin position="780"/>
        <end position="802"/>
    </location>
</feature>
<dbReference type="Pfam" id="PF01094">
    <property type="entry name" value="ANF_receptor"/>
    <property type="match status" value="1"/>
</dbReference>
<feature type="chain" id="PRO_5012786170" description="Glutamate [NMDA] receptor subunit 1" evidence="25">
    <location>
        <begin position="27"/>
        <end position="1109"/>
    </location>
</feature>
<organism evidence="28 29">
    <name type="scientific">Macrostomum lignano</name>
    <dbReference type="NCBI Taxonomy" id="282301"/>
    <lineage>
        <taxon>Eukaryota</taxon>
        <taxon>Metazoa</taxon>
        <taxon>Spiralia</taxon>
        <taxon>Lophotrochozoa</taxon>
        <taxon>Platyhelminthes</taxon>
        <taxon>Rhabditophora</taxon>
        <taxon>Macrostomorpha</taxon>
        <taxon>Macrostomida</taxon>
        <taxon>Macrostomidae</taxon>
        <taxon>Macrostomum</taxon>
    </lineage>
</organism>
<evidence type="ECO:0000256" key="7">
    <source>
        <dbReference type="ARBA" id="ARBA00022692"/>
    </source>
</evidence>
<dbReference type="FunFam" id="3.40.190.10:FF:000010">
    <property type="entry name" value="glutamate receptor ionotropic, NMDA 1 isoform X1"/>
    <property type="match status" value="1"/>
</dbReference>
<feature type="binding site" evidence="20">
    <location>
        <position position="879"/>
    </location>
    <ligand>
        <name>L-glutamate</name>
        <dbReference type="ChEBI" id="CHEBI:29985"/>
    </ligand>
</feature>
<dbReference type="InterPro" id="IPR028082">
    <property type="entry name" value="Peripla_BP_I"/>
</dbReference>
<keyword evidence="22" id="KW-1015">Disulfide bond</keyword>
<evidence type="ECO:0000256" key="25">
    <source>
        <dbReference type="SAM" id="SignalP"/>
    </source>
</evidence>
<feature type="site" description="Crucial to convey clamshell closure to channel opening" evidence="21">
    <location>
        <position position="809"/>
    </location>
</feature>
<keyword evidence="25" id="KW-0732">Signal</keyword>
<proteinExistence type="predicted"/>
<feature type="domain" description="Ionotropic glutamate receptor C-terminal" evidence="26">
    <location>
        <begin position="582"/>
        <end position="944"/>
    </location>
</feature>
<keyword evidence="5" id="KW-1003">Cell membrane</keyword>
<evidence type="ECO:0000256" key="23">
    <source>
        <dbReference type="SAM" id="MobiDB-lite"/>
    </source>
</evidence>
<dbReference type="FunFam" id="3.40.190.10:FF:000078">
    <property type="entry name" value="glutamate receptor ionotropic, NMDA 3B"/>
    <property type="match status" value="1"/>
</dbReference>
<keyword evidence="10" id="KW-0175">Coiled coil</keyword>
<reference evidence="28 29" key="1">
    <citation type="submission" date="2017-06" db="EMBL/GenBank/DDBJ databases">
        <title>A platform for efficient transgenesis in Macrostomum lignano, a flatworm model organism for stem cell research.</title>
        <authorList>
            <person name="Berezikov E."/>
        </authorList>
    </citation>
    <scope>NUCLEOTIDE SEQUENCE [LARGE SCALE GENOMIC DNA]</scope>
    <source>
        <strain evidence="28">DV1</strain>
        <tissue evidence="28">Whole organism</tissue>
    </source>
</reference>
<dbReference type="InterPro" id="IPR001320">
    <property type="entry name" value="Iontro_rcpt_C"/>
</dbReference>
<keyword evidence="29" id="KW-1185">Reference proteome</keyword>
<evidence type="ECO:0000256" key="1">
    <source>
        <dbReference type="ARBA" id="ARBA00004651"/>
    </source>
</evidence>
<evidence type="ECO:0000256" key="5">
    <source>
        <dbReference type="ARBA" id="ARBA00022475"/>
    </source>
</evidence>
<keyword evidence="11" id="KW-0406">Ion transport</keyword>
<evidence type="ECO:0000256" key="13">
    <source>
        <dbReference type="ARBA" id="ARBA00023170"/>
    </source>
</evidence>
<dbReference type="SUPFAM" id="SSF53822">
    <property type="entry name" value="Periplasmic binding protein-like I"/>
    <property type="match status" value="1"/>
</dbReference>
<comment type="subunit">
    <text evidence="2">Forms a heteromeric NMDA channel with Nmdar2.</text>
</comment>
<dbReference type="OrthoDB" id="5984008at2759"/>
<evidence type="ECO:0000256" key="9">
    <source>
        <dbReference type="ARBA" id="ARBA00023018"/>
    </source>
</evidence>
<dbReference type="InterPro" id="IPR019594">
    <property type="entry name" value="Glu/Gly-bd"/>
</dbReference>
<evidence type="ECO:0000256" key="20">
    <source>
        <dbReference type="PIRSR" id="PIRSR601508-1"/>
    </source>
</evidence>
<evidence type="ECO:0000256" key="15">
    <source>
        <dbReference type="ARBA" id="ARBA00023257"/>
    </source>
</evidence>
<dbReference type="PANTHER" id="PTHR18966">
    <property type="entry name" value="IONOTROPIC GLUTAMATE RECEPTOR"/>
    <property type="match status" value="1"/>
</dbReference>
<evidence type="ECO:0000313" key="28">
    <source>
        <dbReference type="EMBL" id="PAA93976.1"/>
    </source>
</evidence>
<feature type="region of interest" description="Disordered" evidence="23">
    <location>
        <begin position="347"/>
        <end position="373"/>
    </location>
</feature>
<evidence type="ECO:0000259" key="27">
    <source>
        <dbReference type="SMART" id="SM00918"/>
    </source>
</evidence>
<gene>
    <name evidence="28" type="ORF">BOX15_Mlig011462g1</name>
</gene>
<dbReference type="InterPro" id="IPR015683">
    <property type="entry name" value="Ionotropic_Glu_rcpt"/>
</dbReference>
<feature type="transmembrane region" description="Helical" evidence="24">
    <location>
        <begin position="964"/>
        <end position="988"/>
    </location>
</feature>